<evidence type="ECO:0000313" key="3">
    <source>
        <dbReference type="Proteomes" id="UP000664277"/>
    </source>
</evidence>
<dbReference type="SUPFAM" id="SSF48452">
    <property type="entry name" value="TPR-like"/>
    <property type="match status" value="1"/>
</dbReference>
<keyword evidence="1" id="KW-1133">Transmembrane helix</keyword>
<feature type="transmembrane region" description="Helical" evidence="1">
    <location>
        <begin position="12"/>
        <end position="32"/>
    </location>
</feature>
<dbReference type="EMBL" id="JAFLCK010000019">
    <property type="protein sequence ID" value="MBN8661398.1"/>
    <property type="molecule type" value="Genomic_DNA"/>
</dbReference>
<reference evidence="2" key="1">
    <citation type="submission" date="2021-02" db="EMBL/GenBank/DDBJ databases">
        <title>Genome-Resolved Metagenomics of a Microbial Community Performing Photosynthetic Biological Nutrient Removal.</title>
        <authorList>
            <person name="Mcdaniel E.A."/>
        </authorList>
    </citation>
    <scope>NUCLEOTIDE SEQUENCE</scope>
    <source>
        <strain evidence="2">UWPOB_OBS1</strain>
    </source>
</reference>
<evidence type="ECO:0000313" key="2">
    <source>
        <dbReference type="EMBL" id="MBN8661398.1"/>
    </source>
</evidence>
<keyword evidence="1" id="KW-0812">Transmembrane</keyword>
<comment type="caution">
    <text evidence="2">The sequence shown here is derived from an EMBL/GenBank/DDBJ whole genome shotgun (WGS) entry which is preliminary data.</text>
</comment>
<dbReference type="Proteomes" id="UP000664277">
    <property type="component" value="Unassembled WGS sequence"/>
</dbReference>
<evidence type="ECO:0000256" key="1">
    <source>
        <dbReference type="SAM" id="Phobius"/>
    </source>
</evidence>
<name>A0A8J7PJ96_9BACT</name>
<keyword evidence="1" id="KW-0472">Membrane</keyword>
<protein>
    <recommendedName>
        <fullName evidence="4">Tetratricopeptide repeat protein</fullName>
    </recommendedName>
</protein>
<organism evidence="2 3">
    <name type="scientific">Candidatus Obscuribacter phosphatis</name>
    <dbReference type="NCBI Taxonomy" id="1906157"/>
    <lineage>
        <taxon>Bacteria</taxon>
        <taxon>Bacillati</taxon>
        <taxon>Candidatus Melainabacteria</taxon>
        <taxon>Candidatus Obscuribacterales</taxon>
        <taxon>Candidatus Obscuribacteraceae</taxon>
        <taxon>Candidatus Obscuribacter</taxon>
    </lineage>
</organism>
<proteinExistence type="predicted"/>
<accession>A0A8J7PJ96</accession>
<dbReference type="Gene3D" id="1.25.40.10">
    <property type="entry name" value="Tetratricopeptide repeat domain"/>
    <property type="match status" value="1"/>
</dbReference>
<dbReference type="InterPro" id="IPR011990">
    <property type="entry name" value="TPR-like_helical_dom_sf"/>
</dbReference>
<evidence type="ECO:0008006" key="4">
    <source>
        <dbReference type="Google" id="ProtNLM"/>
    </source>
</evidence>
<gene>
    <name evidence="2" type="ORF">J0M35_13615</name>
</gene>
<dbReference type="AlphaFoldDB" id="A0A8J7PJ96"/>
<feature type="transmembrane region" description="Helical" evidence="1">
    <location>
        <begin position="39"/>
        <end position="56"/>
    </location>
</feature>
<sequence length="275" mass="30507">MLETVSEKSVLLLGMTTLCMVGFVKTLVKALVKTLKTDNLLLAAVLSTALSIHLSACSKVESIWGVTDDERLQAERSSAKPYTVSLGAVPHRGYKLPLEREMRINQRFINIDAGKLNSKVVEQIVAGREAFRLGQFIEGARAYDKAVENLNQSKVGGGEMRLSLLTQIALQGLKLKHYREAESYGSQICDLCHGGKDSSDELRTATLIKAEAQEAQGQYDKALQTYEEVLKQSKLPEEKGQFSYNRAEIYDKLKKSELAQAERQRAEGYFSGLAK</sequence>